<dbReference type="SUPFAM" id="SSF51735">
    <property type="entry name" value="NAD(P)-binding Rossmann-fold domains"/>
    <property type="match status" value="1"/>
</dbReference>
<protein>
    <submittedName>
        <fullName evidence="2">Predicted dehydrogenase</fullName>
    </submittedName>
</protein>
<dbReference type="InterPro" id="IPR000683">
    <property type="entry name" value="Gfo/Idh/MocA-like_OxRdtase_N"/>
</dbReference>
<name>A0A662ZEB5_9GAMM</name>
<dbReference type="Gene3D" id="3.40.50.720">
    <property type="entry name" value="NAD(P)-binding Rossmann-like Domain"/>
    <property type="match status" value="1"/>
</dbReference>
<dbReference type="OrthoDB" id="9781031at2"/>
<feature type="domain" description="Gfo/Idh/MocA-like oxidoreductase N-terminal" evidence="1">
    <location>
        <begin position="1"/>
        <end position="91"/>
    </location>
</feature>
<gene>
    <name evidence="2" type="ORF">SAMN04487865_10813</name>
</gene>
<dbReference type="InterPro" id="IPR036291">
    <property type="entry name" value="NAD(P)-bd_dom_sf"/>
</dbReference>
<evidence type="ECO:0000313" key="2">
    <source>
        <dbReference type="EMBL" id="SFK46139.1"/>
    </source>
</evidence>
<dbReference type="PANTHER" id="PTHR43377">
    <property type="entry name" value="BILIVERDIN REDUCTASE A"/>
    <property type="match status" value="1"/>
</dbReference>
<evidence type="ECO:0000313" key="3">
    <source>
        <dbReference type="Proteomes" id="UP000243374"/>
    </source>
</evidence>
<organism evidence="2 3">
    <name type="scientific">Succinivibrio dextrinosolvens</name>
    <dbReference type="NCBI Taxonomy" id="83771"/>
    <lineage>
        <taxon>Bacteria</taxon>
        <taxon>Pseudomonadati</taxon>
        <taxon>Pseudomonadota</taxon>
        <taxon>Gammaproteobacteria</taxon>
        <taxon>Aeromonadales</taxon>
        <taxon>Succinivibrionaceae</taxon>
        <taxon>Succinivibrio</taxon>
    </lineage>
</organism>
<dbReference type="Gene3D" id="3.30.360.10">
    <property type="entry name" value="Dihydrodipicolinate Reductase, domain 2"/>
    <property type="match status" value="1"/>
</dbReference>
<dbReference type="RefSeq" id="WP_074841730.1">
    <property type="nucleotide sequence ID" value="NZ_CP047056.1"/>
</dbReference>
<dbReference type="SUPFAM" id="SSF55347">
    <property type="entry name" value="Glyceraldehyde-3-phosphate dehydrogenase-like, C-terminal domain"/>
    <property type="match status" value="1"/>
</dbReference>
<evidence type="ECO:0000259" key="1">
    <source>
        <dbReference type="Pfam" id="PF01408"/>
    </source>
</evidence>
<dbReference type="AlphaFoldDB" id="A0A662ZEB5"/>
<dbReference type="Pfam" id="PF01408">
    <property type="entry name" value="GFO_IDH_MocA"/>
    <property type="match status" value="1"/>
</dbReference>
<dbReference type="PANTHER" id="PTHR43377:SF1">
    <property type="entry name" value="BILIVERDIN REDUCTASE A"/>
    <property type="match status" value="1"/>
</dbReference>
<dbReference type="EMBL" id="FOSF01000081">
    <property type="protein sequence ID" value="SFK46139.1"/>
    <property type="molecule type" value="Genomic_DNA"/>
</dbReference>
<proteinExistence type="predicted"/>
<dbReference type="Proteomes" id="UP000243374">
    <property type="component" value="Unassembled WGS sequence"/>
</dbReference>
<dbReference type="GO" id="GO:0000166">
    <property type="term" value="F:nucleotide binding"/>
    <property type="evidence" value="ECO:0007669"/>
    <property type="project" value="InterPro"/>
</dbReference>
<dbReference type="InterPro" id="IPR051450">
    <property type="entry name" value="Gfo/Idh/MocA_Oxidoreductases"/>
</dbReference>
<keyword evidence="3" id="KW-1185">Reference proteome</keyword>
<accession>A0A662ZEB5</accession>
<reference evidence="2 3" key="1">
    <citation type="submission" date="2016-10" db="EMBL/GenBank/DDBJ databases">
        <authorList>
            <person name="Varghese N."/>
            <person name="Submissions S."/>
        </authorList>
    </citation>
    <scope>NUCLEOTIDE SEQUENCE [LARGE SCALE GENOMIC DNA]</scope>
    <source>
        <strain evidence="2 3">22B</strain>
    </source>
</reference>
<sequence length="325" mass="37608">MKFVVVGCGSMGRRRIRLLKKISSAFQIVAVDSNKERQNKVRKEFAIETFDSIESVFDCFTPDCAVISTPPLSHSSLIESCLNHNCHVFTELNLVSDNYKNNIALAELKNRVLFLSSTFLYRDEICYIQNKIQCSNSPVNYTYHVGQYLPDWHPWENYQDFFVWDKRTNGCREIFAIELPWILKTFGEIDSFNVMHSKMSSLQIDYDDNFVLMVTHKNGSKGLIACDVISRKPVRNLEVFGENVYLKWDGSPDGLYCYDFQNKKDCKIALYDKVDRKENYASFVIENAYQTELECFIAECQGSKKAKYTFEDDLNTLSLIDRIGA</sequence>